<accession>A0A0F9G6Q4</accession>
<evidence type="ECO:0008006" key="2">
    <source>
        <dbReference type="Google" id="ProtNLM"/>
    </source>
</evidence>
<reference evidence="1" key="1">
    <citation type="journal article" date="2015" name="Nature">
        <title>Complex archaea that bridge the gap between prokaryotes and eukaryotes.</title>
        <authorList>
            <person name="Spang A."/>
            <person name="Saw J.H."/>
            <person name="Jorgensen S.L."/>
            <person name="Zaremba-Niedzwiedzka K."/>
            <person name="Martijn J."/>
            <person name="Lind A.E."/>
            <person name="van Eijk R."/>
            <person name="Schleper C."/>
            <person name="Guy L."/>
            <person name="Ettema T.J."/>
        </authorList>
    </citation>
    <scope>NUCLEOTIDE SEQUENCE</scope>
</reference>
<comment type="caution">
    <text evidence="1">The sequence shown here is derived from an EMBL/GenBank/DDBJ whole genome shotgun (WGS) entry which is preliminary data.</text>
</comment>
<dbReference type="InterPro" id="IPR029006">
    <property type="entry name" value="ADF-H/Gelsolin-like_dom_sf"/>
</dbReference>
<organism evidence="1">
    <name type="scientific">marine sediment metagenome</name>
    <dbReference type="NCBI Taxonomy" id="412755"/>
    <lineage>
        <taxon>unclassified sequences</taxon>
        <taxon>metagenomes</taxon>
        <taxon>ecological metagenomes</taxon>
    </lineage>
</organism>
<protein>
    <recommendedName>
        <fullName evidence="2">Gelsolin-like domain-containing protein</fullName>
    </recommendedName>
</protein>
<dbReference type="AlphaFoldDB" id="A0A0F9G6Q4"/>
<sequence length="184" mass="21485">MGLIQNFSNFMVFELKDTGERERLFITEQEFSQENGEKILHDSQVALIVKEELRKIYIWKGYQSTVRKKFIASRVAQQLQQELMNSANFHRCKIRSIDQGEEPLEFLNDFGLKSQKIPENVEVTQPQFVGLNPQKKYRNLSSISAQDTEFQIKKRNCISNPTYIKNKPLKSLKSLFKINLAPLL</sequence>
<name>A0A0F9G6Q4_9ZZZZ</name>
<dbReference type="Gene3D" id="3.40.20.10">
    <property type="entry name" value="Severin"/>
    <property type="match status" value="1"/>
</dbReference>
<dbReference type="SUPFAM" id="SSF55753">
    <property type="entry name" value="Actin depolymerizing proteins"/>
    <property type="match status" value="1"/>
</dbReference>
<dbReference type="EMBL" id="LAZR01018937">
    <property type="protein sequence ID" value="KKL94393.1"/>
    <property type="molecule type" value="Genomic_DNA"/>
</dbReference>
<proteinExistence type="predicted"/>
<gene>
    <name evidence="1" type="ORF">LCGC14_1865140</name>
</gene>
<evidence type="ECO:0000313" key="1">
    <source>
        <dbReference type="EMBL" id="KKL94393.1"/>
    </source>
</evidence>